<sequence>MKVPATLPIPLDMIVKEWKLLRLEDETVSETCCIDTYWNHFFEKTKQFGDPNYSLVTKVVKAALSLSYGSADIERGFSESGRILTDERAKISERTLNAHLLLKETLYHIYENKTAASTDEILLVVSSTDTPQCSYMPSVQGQVTQPKPQKT</sequence>
<proteinExistence type="predicted"/>
<evidence type="ECO:0008006" key="3">
    <source>
        <dbReference type="Google" id="ProtNLM"/>
    </source>
</evidence>
<dbReference type="Proteomes" id="UP001153148">
    <property type="component" value="Unassembled WGS sequence"/>
</dbReference>
<name>A0ABN7NP78_TIMPD</name>
<gene>
    <name evidence="1" type="ORF">TPAB3V08_LOCUS3203</name>
</gene>
<keyword evidence="2" id="KW-1185">Reference proteome</keyword>
<protein>
    <recommendedName>
        <fullName evidence="3">HAT C-terminal dimerisation domain-containing protein</fullName>
    </recommendedName>
</protein>
<comment type="caution">
    <text evidence="1">The sequence shown here is derived from an EMBL/GenBank/DDBJ whole genome shotgun (WGS) entry which is preliminary data.</text>
</comment>
<organism evidence="1 2">
    <name type="scientific">Timema podura</name>
    <name type="common">Walking stick</name>
    <dbReference type="NCBI Taxonomy" id="61482"/>
    <lineage>
        <taxon>Eukaryota</taxon>
        <taxon>Metazoa</taxon>
        <taxon>Ecdysozoa</taxon>
        <taxon>Arthropoda</taxon>
        <taxon>Hexapoda</taxon>
        <taxon>Insecta</taxon>
        <taxon>Pterygota</taxon>
        <taxon>Neoptera</taxon>
        <taxon>Polyneoptera</taxon>
        <taxon>Phasmatodea</taxon>
        <taxon>Timematodea</taxon>
        <taxon>Timematoidea</taxon>
        <taxon>Timematidae</taxon>
        <taxon>Timema</taxon>
    </lineage>
</organism>
<evidence type="ECO:0000313" key="2">
    <source>
        <dbReference type="Proteomes" id="UP001153148"/>
    </source>
</evidence>
<dbReference type="EMBL" id="CAJPIN010003537">
    <property type="protein sequence ID" value="CAG2056209.1"/>
    <property type="molecule type" value="Genomic_DNA"/>
</dbReference>
<evidence type="ECO:0000313" key="1">
    <source>
        <dbReference type="EMBL" id="CAG2056209.1"/>
    </source>
</evidence>
<reference evidence="1" key="1">
    <citation type="submission" date="2021-03" db="EMBL/GenBank/DDBJ databases">
        <authorList>
            <person name="Tran Van P."/>
        </authorList>
    </citation>
    <scope>NUCLEOTIDE SEQUENCE</scope>
</reference>
<accession>A0ABN7NP78</accession>